<proteinExistence type="predicted"/>
<sequence length="376" mass="40567">MRIVQLANFYGPRSGGLRTALHHLGAGYVGAGHEVVLIVPGRRRSEVVLESGVVRITVPALPIPWTGGYRAADPRRVADVVKGLRPDAMEVSDRLTLRGFGRWARARGIASVMISHERLDRLLGQVLPGAAARRAADAANRRTAENYDIVVCTTQFAREEFERIDVPNVELVPLGVDLDMFRPDRHDRRLRTDLAADDYPLLVHCGRLSVEKRADRSIEAVGALRREGVGARLVVAGDGPRREALERRARTIPPLHDGMPSVHFTGFIDDRTELATLLATADVSLAPGPHETFGLAALEALAAGTPVVASRSSALADIVTADCGAVAADHPRAFAEAVTEVLARPTAERRRAARSRAEEFTWPAAVAGMLDLLGSA</sequence>
<keyword evidence="2 4" id="KW-0808">Transferase</keyword>
<accession>A0A7D6ZLA1</accession>
<dbReference type="GO" id="GO:1903509">
    <property type="term" value="P:liposaccharide metabolic process"/>
    <property type="evidence" value="ECO:0007669"/>
    <property type="project" value="UniProtKB-ARBA"/>
</dbReference>
<dbReference type="PANTHER" id="PTHR45947">
    <property type="entry name" value="SULFOQUINOVOSYL TRANSFERASE SQD2"/>
    <property type="match status" value="1"/>
</dbReference>
<evidence type="ECO:0000313" key="4">
    <source>
        <dbReference type="EMBL" id="QLY28365.1"/>
    </source>
</evidence>
<dbReference type="EMBL" id="CP059399">
    <property type="protein sequence ID" value="QLY28365.1"/>
    <property type="molecule type" value="Genomic_DNA"/>
</dbReference>
<dbReference type="RefSeq" id="WP_181579573.1">
    <property type="nucleotide sequence ID" value="NZ_CP059399.1"/>
</dbReference>
<feature type="domain" description="Glycosyltransferase subfamily 4-like N-terminal" evidence="3">
    <location>
        <begin position="15"/>
        <end position="175"/>
    </location>
</feature>
<dbReference type="PANTHER" id="PTHR45947:SF3">
    <property type="entry name" value="SULFOQUINOVOSYL TRANSFERASE SQD2"/>
    <property type="match status" value="1"/>
</dbReference>
<organism evidence="4 5">
    <name type="scientific">Nocardia huaxiensis</name>
    <dbReference type="NCBI Taxonomy" id="2755382"/>
    <lineage>
        <taxon>Bacteria</taxon>
        <taxon>Bacillati</taxon>
        <taxon>Actinomycetota</taxon>
        <taxon>Actinomycetes</taxon>
        <taxon>Mycobacteriales</taxon>
        <taxon>Nocardiaceae</taxon>
        <taxon>Nocardia</taxon>
    </lineage>
</organism>
<gene>
    <name evidence="4" type="ORF">H0264_23645</name>
</gene>
<dbReference type="Pfam" id="PF13692">
    <property type="entry name" value="Glyco_trans_1_4"/>
    <property type="match status" value="1"/>
</dbReference>
<evidence type="ECO:0000256" key="2">
    <source>
        <dbReference type="ARBA" id="ARBA00022679"/>
    </source>
</evidence>
<reference evidence="4 5" key="1">
    <citation type="submission" date="2020-07" db="EMBL/GenBank/DDBJ databases">
        <authorList>
            <person name="Zhuang K."/>
            <person name="Ran Y."/>
        </authorList>
    </citation>
    <scope>NUCLEOTIDE SEQUENCE [LARGE SCALE GENOMIC DNA]</scope>
    <source>
        <strain evidence="4 5">WCH-YHL-001</strain>
    </source>
</reference>
<dbReference type="InterPro" id="IPR028098">
    <property type="entry name" value="Glyco_trans_4-like_N"/>
</dbReference>
<evidence type="ECO:0000259" key="3">
    <source>
        <dbReference type="Pfam" id="PF13579"/>
    </source>
</evidence>
<dbReference type="Gene3D" id="3.40.50.2000">
    <property type="entry name" value="Glycogen Phosphorylase B"/>
    <property type="match status" value="2"/>
</dbReference>
<dbReference type="SUPFAM" id="SSF53756">
    <property type="entry name" value="UDP-Glycosyltransferase/glycogen phosphorylase"/>
    <property type="match status" value="1"/>
</dbReference>
<dbReference type="KEGG" id="nhu:H0264_23645"/>
<evidence type="ECO:0000256" key="1">
    <source>
        <dbReference type="ARBA" id="ARBA00022676"/>
    </source>
</evidence>
<dbReference type="Pfam" id="PF13579">
    <property type="entry name" value="Glyco_trans_4_4"/>
    <property type="match status" value="1"/>
</dbReference>
<dbReference type="GO" id="GO:0016757">
    <property type="term" value="F:glycosyltransferase activity"/>
    <property type="evidence" value="ECO:0007669"/>
    <property type="project" value="UniProtKB-KW"/>
</dbReference>
<keyword evidence="1" id="KW-0328">Glycosyltransferase</keyword>
<keyword evidence="5" id="KW-1185">Reference proteome</keyword>
<name>A0A7D6ZLA1_9NOCA</name>
<protein>
    <submittedName>
        <fullName evidence="4">Glycosyltransferase</fullName>
    </submittedName>
</protein>
<dbReference type="AlphaFoldDB" id="A0A7D6ZLA1"/>
<dbReference type="GO" id="GO:1901137">
    <property type="term" value="P:carbohydrate derivative biosynthetic process"/>
    <property type="evidence" value="ECO:0007669"/>
    <property type="project" value="UniProtKB-ARBA"/>
</dbReference>
<dbReference type="Proteomes" id="UP000515512">
    <property type="component" value="Chromosome"/>
</dbReference>
<dbReference type="InterPro" id="IPR050194">
    <property type="entry name" value="Glycosyltransferase_grp1"/>
</dbReference>
<evidence type="ECO:0000313" key="5">
    <source>
        <dbReference type="Proteomes" id="UP000515512"/>
    </source>
</evidence>